<feature type="domain" description="ABM" evidence="1">
    <location>
        <begin position="2"/>
        <end position="91"/>
    </location>
</feature>
<dbReference type="GO" id="GO:0004497">
    <property type="term" value="F:monooxygenase activity"/>
    <property type="evidence" value="ECO:0007669"/>
    <property type="project" value="UniProtKB-KW"/>
</dbReference>
<sequence>MFAVVVRFKIKPENWGAFMPLMRQNANASVSLEPLCKQFDVLTDPSRPNEVLLYEIYDSPEAFGDHLKSAHFIAFDRQVSDMIETKHVETFSQVS</sequence>
<dbReference type="EMBL" id="BSNI01000002">
    <property type="protein sequence ID" value="GLQ17334.1"/>
    <property type="molecule type" value="Genomic_DNA"/>
</dbReference>
<accession>A0ABQ5UR20</accession>
<evidence type="ECO:0000313" key="2">
    <source>
        <dbReference type="EMBL" id="GLQ17334.1"/>
    </source>
</evidence>
<dbReference type="Gene3D" id="3.30.70.100">
    <property type="match status" value="1"/>
</dbReference>
<dbReference type="PANTHER" id="PTHR33336:SF1">
    <property type="entry name" value="(4S)-4-HYDROXY-5-PHOSPHONOOXYPENTANE-2,3-DIONE ISOMERASE"/>
    <property type="match status" value="1"/>
</dbReference>
<gene>
    <name evidence="2" type="ORF">GCM10007879_15830</name>
</gene>
<reference evidence="2" key="2">
    <citation type="submission" date="2023-01" db="EMBL/GenBank/DDBJ databases">
        <title>Draft genome sequence of Maritalea porphyrae strain NBRC 107169.</title>
        <authorList>
            <person name="Sun Q."/>
            <person name="Mori K."/>
        </authorList>
    </citation>
    <scope>NUCLEOTIDE SEQUENCE</scope>
    <source>
        <strain evidence="2">NBRC 107169</strain>
    </source>
</reference>
<keyword evidence="2" id="KW-0503">Monooxygenase</keyword>
<dbReference type="Proteomes" id="UP001161405">
    <property type="component" value="Unassembled WGS sequence"/>
</dbReference>
<keyword evidence="2" id="KW-0560">Oxidoreductase</keyword>
<evidence type="ECO:0000313" key="3">
    <source>
        <dbReference type="Proteomes" id="UP001161405"/>
    </source>
</evidence>
<comment type="caution">
    <text evidence="2">The sequence shown here is derived from an EMBL/GenBank/DDBJ whole genome shotgun (WGS) entry which is preliminary data.</text>
</comment>
<evidence type="ECO:0000259" key="1">
    <source>
        <dbReference type="PROSITE" id="PS51725"/>
    </source>
</evidence>
<organism evidence="2 3">
    <name type="scientific">Maritalea porphyrae</name>
    <dbReference type="NCBI Taxonomy" id="880732"/>
    <lineage>
        <taxon>Bacteria</taxon>
        <taxon>Pseudomonadati</taxon>
        <taxon>Pseudomonadota</taxon>
        <taxon>Alphaproteobacteria</taxon>
        <taxon>Hyphomicrobiales</taxon>
        <taxon>Devosiaceae</taxon>
        <taxon>Maritalea</taxon>
    </lineage>
</organism>
<dbReference type="Pfam" id="PF03992">
    <property type="entry name" value="ABM"/>
    <property type="match status" value="1"/>
</dbReference>
<dbReference type="RefSeq" id="WP_284363399.1">
    <property type="nucleotide sequence ID" value="NZ_BSNI01000002.1"/>
</dbReference>
<dbReference type="PANTHER" id="PTHR33336">
    <property type="entry name" value="QUINOL MONOOXYGENASE YGIN-RELATED"/>
    <property type="match status" value="1"/>
</dbReference>
<dbReference type="InterPro" id="IPR050744">
    <property type="entry name" value="AI-2_Isomerase_LsrG"/>
</dbReference>
<dbReference type="SUPFAM" id="SSF54909">
    <property type="entry name" value="Dimeric alpha+beta barrel"/>
    <property type="match status" value="1"/>
</dbReference>
<dbReference type="InterPro" id="IPR011008">
    <property type="entry name" value="Dimeric_a/b-barrel"/>
</dbReference>
<reference evidence="2" key="1">
    <citation type="journal article" date="2014" name="Int. J. Syst. Evol. Microbiol.">
        <title>Complete genome of a new Firmicutes species belonging to the dominant human colonic microbiota ('Ruminococcus bicirculans') reveals two chromosomes and a selective capacity to utilize plant glucans.</title>
        <authorList>
            <consortium name="NISC Comparative Sequencing Program"/>
            <person name="Wegmann U."/>
            <person name="Louis P."/>
            <person name="Goesmann A."/>
            <person name="Henrissat B."/>
            <person name="Duncan S.H."/>
            <person name="Flint H.J."/>
        </authorList>
    </citation>
    <scope>NUCLEOTIDE SEQUENCE</scope>
    <source>
        <strain evidence="2">NBRC 107169</strain>
    </source>
</reference>
<name>A0ABQ5UR20_9HYPH</name>
<protein>
    <submittedName>
        <fullName evidence="2">Antibiotic biosynthesis monooxygenase</fullName>
    </submittedName>
</protein>
<dbReference type="InterPro" id="IPR007138">
    <property type="entry name" value="ABM_dom"/>
</dbReference>
<dbReference type="PROSITE" id="PS51725">
    <property type="entry name" value="ABM"/>
    <property type="match status" value="1"/>
</dbReference>
<keyword evidence="3" id="KW-1185">Reference proteome</keyword>
<proteinExistence type="predicted"/>